<dbReference type="SUPFAM" id="SSF53850">
    <property type="entry name" value="Periplasmic binding protein-like II"/>
    <property type="match status" value="1"/>
</dbReference>
<evidence type="ECO:0000313" key="2">
    <source>
        <dbReference type="Proteomes" id="UP000546173"/>
    </source>
</evidence>
<sequence length="79" mass="8809">MSLVIKAAADGMGISTLLRSAQKREPGILGVPFTPPQTMSFSLRWRAGEYLSFANKRFVDFVQTTDIFKKESARGQRAE</sequence>
<dbReference type="EMBL" id="JACMYH010000012">
    <property type="protein sequence ID" value="MBC2680785.1"/>
    <property type="molecule type" value="Genomic_DNA"/>
</dbReference>
<keyword evidence="2" id="KW-1185">Reference proteome</keyword>
<evidence type="ECO:0008006" key="3">
    <source>
        <dbReference type="Google" id="ProtNLM"/>
    </source>
</evidence>
<evidence type="ECO:0000313" key="1">
    <source>
        <dbReference type="EMBL" id="MBC2680785.1"/>
    </source>
</evidence>
<gene>
    <name evidence="1" type="ORF">H7993_20540</name>
</gene>
<reference evidence="1 2" key="1">
    <citation type="submission" date="2020-08" db="EMBL/GenBank/DDBJ databases">
        <title>Pseudomonas sp. nov.</title>
        <authorList>
            <person name="Gieschler S."/>
            <person name="Fiedler G."/>
            <person name="Brinks E."/>
            <person name="Boehnlein C."/>
            <person name="Franz C.M.A.P."/>
            <person name="Kabisch J."/>
        </authorList>
    </citation>
    <scope>NUCLEOTIDE SEQUENCE [LARGE SCALE GENOMIC DNA]</scope>
    <source>
        <strain evidence="1 2">MBT-2</strain>
    </source>
</reference>
<dbReference type="Proteomes" id="UP000546173">
    <property type="component" value="Unassembled WGS sequence"/>
</dbReference>
<organism evidence="1 2">
    <name type="scientific">Pseudomonas baltica</name>
    <dbReference type="NCBI Taxonomy" id="2762576"/>
    <lineage>
        <taxon>Bacteria</taxon>
        <taxon>Pseudomonadati</taxon>
        <taxon>Pseudomonadota</taxon>
        <taxon>Gammaproteobacteria</taxon>
        <taxon>Pseudomonadales</taxon>
        <taxon>Pseudomonadaceae</taxon>
        <taxon>Pseudomonas</taxon>
    </lineage>
</organism>
<protein>
    <recommendedName>
        <fullName evidence="3">LysR substrate-binding domain-containing protein</fullName>
    </recommendedName>
</protein>
<accession>A0A7X1G946</accession>
<dbReference type="AlphaFoldDB" id="A0A7X1G946"/>
<comment type="caution">
    <text evidence="1">The sequence shown here is derived from an EMBL/GenBank/DDBJ whole genome shotgun (WGS) entry which is preliminary data.</text>
</comment>
<proteinExistence type="predicted"/>
<name>A0A7X1G946_9PSED</name>